<keyword evidence="3" id="KW-1185">Reference proteome</keyword>
<dbReference type="Proteomes" id="UP001221898">
    <property type="component" value="Unassembled WGS sequence"/>
</dbReference>
<organism evidence="2 3">
    <name type="scientific">Aldrovandia affinis</name>
    <dbReference type="NCBI Taxonomy" id="143900"/>
    <lineage>
        <taxon>Eukaryota</taxon>
        <taxon>Metazoa</taxon>
        <taxon>Chordata</taxon>
        <taxon>Craniata</taxon>
        <taxon>Vertebrata</taxon>
        <taxon>Euteleostomi</taxon>
        <taxon>Actinopterygii</taxon>
        <taxon>Neopterygii</taxon>
        <taxon>Teleostei</taxon>
        <taxon>Notacanthiformes</taxon>
        <taxon>Halosauridae</taxon>
        <taxon>Aldrovandia</taxon>
    </lineage>
</organism>
<reference evidence="2" key="1">
    <citation type="journal article" date="2023" name="Science">
        <title>Genome structures resolve the early diversification of teleost fishes.</title>
        <authorList>
            <person name="Parey E."/>
            <person name="Louis A."/>
            <person name="Montfort J."/>
            <person name="Bouchez O."/>
            <person name="Roques C."/>
            <person name="Iampietro C."/>
            <person name="Lluch J."/>
            <person name="Castinel A."/>
            <person name="Donnadieu C."/>
            <person name="Desvignes T."/>
            <person name="Floi Bucao C."/>
            <person name="Jouanno E."/>
            <person name="Wen M."/>
            <person name="Mejri S."/>
            <person name="Dirks R."/>
            <person name="Jansen H."/>
            <person name="Henkel C."/>
            <person name="Chen W.J."/>
            <person name="Zahm M."/>
            <person name="Cabau C."/>
            <person name="Klopp C."/>
            <person name="Thompson A.W."/>
            <person name="Robinson-Rechavi M."/>
            <person name="Braasch I."/>
            <person name="Lecointre G."/>
            <person name="Bobe J."/>
            <person name="Postlethwait J.H."/>
            <person name="Berthelot C."/>
            <person name="Roest Crollius H."/>
            <person name="Guiguen Y."/>
        </authorList>
    </citation>
    <scope>NUCLEOTIDE SEQUENCE</scope>
    <source>
        <strain evidence="2">NC1722</strain>
    </source>
</reference>
<sequence length="77" mass="8070">MHGRGNRPHAPALASRKEGASVAENKSPITFPNKGGDVLGSRGPSCLPRVLLLSGLSHRPLGTAPLSGDTESIWDWS</sequence>
<evidence type="ECO:0000256" key="1">
    <source>
        <dbReference type="SAM" id="MobiDB-lite"/>
    </source>
</evidence>
<evidence type="ECO:0000313" key="3">
    <source>
        <dbReference type="Proteomes" id="UP001221898"/>
    </source>
</evidence>
<gene>
    <name evidence="2" type="ORF">AAFF_G00243840</name>
</gene>
<feature type="region of interest" description="Disordered" evidence="1">
    <location>
        <begin position="1"/>
        <end position="40"/>
    </location>
</feature>
<protein>
    <submittedName>
        <fullName evidence="2">Uncharacterized protein</fullName>
    </submittedName>
</protein>
<evidence type="ECO:0000313" key="2">
    <source>
        <dbReference type="EMBL" id="KAJ8378306.1"/>
    </source>
</evidence>
<dbReference type="AlphaFoldDB" id="A0AAD7W3N5"/>
<name>A0AAD7W3N5_9TELE</name>
<accession>A0AAD7W3N5</accession>
<proteinExistence type="predicted"/>
<dbReference type="EMBL" id="JAINUG010000324">
    <property type="protein sequence ID" value="KAJ8378306.1"/>
    <property type="molecule type" value="Genomic_DNA"/>
</dbReference>
<comment type="caution">
    <text evidence="2">The sequence shown here is derived from an EMBL/GenBank/DDBJ whole genome shotgun (WGS) entry which is preliminary data.</text>
</comment>